<gene>
    <name evidence="2" type="ORF">HUJ06_003999</name>
</gene>
<dbReference type="Proteomes" id="UP000607653">
    <property type="component" value="Unassembled WGS sequence"/>
</dbReference>
<evidence type="ECO:0000313" key="2">
    <source>
        <dbReference type="EMBL" id="DAD45769.1"/>
    </source>
</evidence>
<feature type="transmembrane region" description="Helical" evidence="1">
    <location>
        <begin position="6"/>
        <end position="25"/>
    </location>
</feature>
<dbReference type="EMBL" id="DUZY01000007">
    <property type="protein sequence ID" value="DAD45769.1"/>
    <property type="molecule type" value="Genomic_DNA"/>
</dbReference>
<protein>
    <submittedName>
        <fullName evidence="2">Uncharacterized protein</fullName>
    </submittedName>
</protein>
<keyword evidence="1" id="KW-0472">Membrane</keyword>
<comment type="caution">
    <text evidence="2">The sequence shown here is derived from an EMBL/GenBank/DDBJ whole genome shotgun (WGS) entry which is preliminary data.</text>
</comment>
<sequence>MLPGYGNLYSAIIVTTTDIMAAFCATQMNM</sequence>
<keyword evidence="3" id="KW-1185">Reference proteome</keyword>
<name>A0A822ZQZ7_NELNU</name>
<keyword evidence="1" id="KW-1133">Transmembrane helix</keyword>
<keyword evidence="1" id="KW-0812">Transmembrane</keyword>
<organism evidence="2 3">
    <name type="scientific">Nelumbo nucifera</name>
    <name type="common">Sacred lotus</name>
    <dbReference type="NCBI Taxonomy" id="4432"/>
    <lineage>
        <taxon>Eukaryota</taxon>
        <taxon>Viridiplantae</taxon>
        <taxon>Streptophyta</taxon>
        <taxon>Embryophyta</taxon>
        <taxon>Tracheophyta</taxon>
        <taxon>Spermatophyta</taxon>
        <taxon>Magnoliopsida</taxon>
        <taxon>Proteales</taxon>
        <taxon>Nelumbonaceae</taxon>
        <taxon>Nelumbo</taxon>
    </lineage>
</organism>
<dbReference type="AlphaFoldDB" id="A0A822ZQZ7"/>
<evidence type="ECO:0000313" key="3">
    <source>
        <dbReference type="Proteomes" id="UP000607653"/>
    </source>
</evidence>
<proteinExistence type="predicted"/>
<accession>A0A822ZQZ7</accession>
<evidence type="ECO:0000256" key="1">
    <source>
        <dbReference type="SAM" id="Phobius"/>
    </source>
</evidence>
<reference evidence="2 3" key="1">
    <citation type="journal article" date="2020" name="Mol. Biol. Evol.">
        <title>Distinct Expression and Methylation Patterns for Genes with Different Fates following a Single Whole-Genome Duplication in Flowering Plants.</title>
        <authorList>
            <person name="Shi T."/>
            <person name="Rahmani R.S."/>
            <person name="Gugger P.F."/>
            <person name="Wang M."/>
            <person name="Li H."/>
            <person name="Zhang Y."/>
            <person name="Li Z."/>
            <person name="Wang Q."/>
            <person name="Van de Peer Y."/>
            <person name="Marchal K."/>
            <person name="Chen J."/>
        </authorList>
    </citation>
    <scope>NUCLEOTIDE SEQUENCE [LARGE SCALE GENOMIC DNA]</scope>
    <source>
        <tissue evidence="2">Leaf</tissue>
    </source>
</reference>